<dbReference type="Proteomes" id="UP000294848">
    <property type="component" value="Unassembled WGS sequence"/>
</dbReference>
<evidence type="ECO:0000259" key="8">
    <source>
        <dbReference type="Pfam" id="PF12704"/>
    </source>
</evidence>
<keyword evidence="2" id="KW-1003">Cell membrane</keyword>
<dbReference type="PANTHER" id="PTHR30572">
    <property type="entry name" value="MEMBRANE COMPONENT OF TRANSPORTER-RELATED"/>
    <property type="match status" value="1"/>
</dbReference>
<evidence type="ECO:0000256" key="6">
    <source>
        <dbReference type="SAM" id="Phobius"/>
    </source>
</evidence>
<dbReference type="GO" id="GO:0005886">
    <property type="term" value="C:plasma membrane"/>
    <property type="evidence" value="ECO:0007669"/>
    <property type="project" value="UniProtKB-SubCell"/>
</dbReference>
<evidence type="ECO:0000259" key="7">
    <source>
        <dbReference type="Pfam" id="PF02687"/>
    </source>
</evidence>
<sequence length="796" mass="88333">MTISNNLKTAFRHFGSDKTNTFINLTGLTLGLGIVAVVLVFVLNELSYNQSFANRNQIFRVINYNEDDDNQWANTPFVLGSTAFEQFAEVEAFVHQYTVHHLEVKAEKEYLPEKSLLCTEAAFFNMFGVELIHGELSGFDHSKDKLVISQEAASKYFGTQNPVGEMLTVRKDGAERNMEVVAVFEDFAPNSTIKASLVASPEFGLENLKQTLISTGEVPEIQEMRESWENGLFFTTYLLLNKAVDLTSVEAKLRELGEQYSSEDNQLNFSLQALTNIYFESGQIVDNNAGDKGNRSMLLTLVGIGFLILAVACVNYLNLSSAQALMQTKALAVRKVCGASRGKLVGQLVTESVLMVLIALPFSLLACQLSLPLISQMLGKSYVLVITDQLLLSLSILLLVAVGTGVLSGVLVALKITSFRLTETLKGKYANANNKHRVRKAMVVFQLSVFMVLIAVMFLSQKQVHYAFNKDLGIEKEGLVRIPLGDHNYALYKAEILKSPSVVKVSGALWIPPHKGKMFLSIPKVDEPNQLVKVNGLFVDYRFAETMGMQLILGNDFDKEKNATGVLVNEQAIETLGLTEIIGEQTAFGPVVGVVKDFNMYSVREAVTPMLIGINPQMCREIAVRIKTKNISKTIAFLEDTWKTTGGTTAFDFDFTDDILNQIYEAEIRFSKIIGLLAGVAILIGSLGLFGLSLLISRQRTKEIGIRKVNGAKVTEILTMLNKDFVRWVMVAFLISTPIAYYAMTKWLENFAYKTSLSWWIFALAGLLALGIALLTVSWQSWRAATRNPVEALRYE</sequence>
<dbReference type="InterPro" id="IPR050250">
    <property type="entry name" value="Macrolide_Exporter_MacB"/>
</dbReference>
<dbReference type="RefSeq" id="WP_133464946.1">
    <property type="nucleotide sequence ID" value="NZ_SNWI01000004.1"/>
</dbReference>
<evidence type="ECO:0000313" key="9">
    <source>
        <dbReference type="EMBL" id="TDO02698.1"/>
    </source>
</evidence>
<evidence type="ECO:0000256" key="1">
    <source>
        <dbReference type="ARBA" id="ARBA00004651"/>
    </source>
</evidence>
<feature type="transmembrane region" description="Helical" evidence="6">
    <location>
        <begin position="757"/>
        <end position="777"/>
    </location>
</feature>
<comment type="subcellular location">
    <subcellularLocation>
        <location evidence="1">Cell membrane</location>
        <topology evidence="1">Multi-pass membrane protein</topology>
    </subcellularLocation>
</comment>
<feature type="transmembrane region" description="Helical" evidence="6">
    <location>
        <begin position="21"/>
        <end position="43"/>
    </location>
</feature>
<feature type="domain" description="ABC3 transporter permease C-terminal" evidence="7">
    <location>
        <begin position="676"/>
        <end position="789"/>
    </location>
</feature>
<dbReference type="AlphaFoldDB" id="A0A4R6H4M9"/>
<dbReference type="InterPro" id="IPR003838">
    <property type="entry name" value="ABC3_permease_C"/>
</dbReference>
<dbReference type="Pfam" id="PF12704">
    <property type="entry name" value="MacB_PCD"/>
    <property type="match status" value="1"/>
</dbReference>
<keyword evidence="4 6" id="KW-1133">Transmembrane helix</keyword>
<keyword evidence="3 6" id="KW-0812">Transmembrane</keyword>
<dbReference type="GO" id="GO:0022857">
    <property type="term" value="F:transmembrane transporter activity"/>
    <property type="evidence" value="ECO:0007669"/>
    <property type="project" value="TreeGrafter"/>
</dbReference>
<proteinExistence type="predicted"/>
<protein>
    <submittedName>
        <fullName evidence="9">Putative ABC transport system permease protein</fullName>
    </submittedName>
</protein>
<feature type="transmembrane region" description="Helical" evidence="6">
    <location>
        <begin position="297"/>
        <end position="319"/>
    </location>
</feature>
<reference evidence="9 10" key="1">
    <citation type="submission" date="2019-03" db="EMBL/GenBank/DDBJ databases">
        <title>Freshwater and sediment microbial communities from various areas in North America, analyzing microbe dynamics in response to fracking.</title>
        <authorList>
            <person name="Lamendella R."/>
        </authorList>
    </citation>
    <scope>NUCLEOTIDE SEQUENCE [LARGE SCALE GENOMIC DNA]</scope>
    <source>
        <strain evidence="9 10">114D</strain>
    </source>
</reference>
<evidence type="ECO:0000256" key="4">
    <source>
        <dbReference type="ARBA" id="ARBA00022989"/>
    </source>
</evidence>
<feature type="domain" description="ABC3 transporter permease C-terminal" evidence="7">
    <location>
        <begin position="304"/>
        <end position="418"/>
    </location>
</feature>
<evidence type="ECO:0000256" key="5">
    <source>
        <dbReference type="ARBA" id="ARBA00023136"/>
    </source>
</evidence>
<dbReference type="InterPro" id="IPR025857">
    <property type="entry name" value="MacB_PCD"/>
</dbReference>
<accession>A0A4R6H4M9</accession>
<evidence type="ECO:0000256" key="2">
    <source>
        <dbReference type="ARBA" id="ARBA00022475"/>
    </source>
</evidence>
<feature type="transmembrane region" description="Helical" evidence="6">
    <location>
        <begin position="353"/>
        <end position="374"/>
    </location>
</feature>
<feature type="transmembrane region" description="Helical" evidence="6">
    <location>
        <begin position="725"/>
        <end position="745"/>
    </location>
</feature>
<organism evidence="9 10">
    <name type="scientific">Sunxiuqinia elliptica</name>
    <dbReference type="NCBI Taxonomy" id="655355"/>
    <lineage>
        <taxon>Bacteria</taxon>
        <taxon>Pseudomonadati</taxon>
        <taxon>Bacteroidota</taxon>
        <taxon>Bacteroidia</taxon>
        <taxon>Marinilabiliales</taxon>
        <taxon>Prolixibacteraceae</taxon>
        <taxon>Sunxiuqinia</taxon>
    </lineage>
</organism>
<feature type="transmembrane region" description="Helical" evidence="6">
    <location>
        <begin position="673"/>
        <end position="697"/>
    </location>
</feature>
<comment type="caution">
    <text evidence="9">The sequence shown here is derived from an EMBL/GenBank/DDBJ whole genome shotgun (WGS) entry which is preliminary data.</text>
</comment>
<dbReference type="Pfam" id="PF02687">
    <property type="entry name" value="FtsX"/>
    <property type="match status" value="2"/>
</dbReference>
<gene>
    <name evidence="9" type="ORF">DET52_104164</name>
</gene>
<keyword evidence="5 6" id="KW-0472">Membrane</keyword>
<feature type="transmembrane region" description="Helical" evidence="6">
    <location>
        <begin position="438"/>
        <end position="459"/>
    </location>
</feature>
<dbReference type="EMBL" id="SNWI01000004">
    <property type="protein sequence ID" value="TDO02698.1"/>
    <property type="molecule type" value="Genomic_DNA"/>
</dbReference>
<evidence type="ECO:0000313" key="10">
    <source>
        <dbReference type="Proteomes" id="UP000294848"/>
    </source>
</evidence>
<dbReference type="PANTHER" id="PTHR30572:SF18">
    <property type="entry name" value="ABC-TYPE MACROLIDE FAMILY EXPORT SYSTEM PERMEASE COMPONENT 2"/>
    <property type="match status" value="1"/>
</dbReference>
<feature type="domain" description="MacB-like periplasmic core" evidence="8">
    <location>
        <begin position="21"/>
        <end position="255"/>
    </location>
</feature>
<evidence type="ECO:0000256" key="3">
    <source>
        <dbReference type="ARBA" id="ARBA00022692"/>
    </source>
</evidence>
<dbReference type="OrthoDB" id="1109882at2"/>
<name>A0A4R6H4M9_9BACT</name>
<feature type="transmembrane region" description="Helical" evidence="6">
    <location>
        <begin position="394"/>
        <end position="417"/>
    </location>
</feature>